<gene>
    <name evidence="2" type="ORF">RhiirA5_410032</name>
</gene>
<evidence type="ECO:0000313" key="2">
    <source>
        <dbReference type="EMBL" id="PKC13918.1"/>
    </source>
</evidence>
<reference evidence="2 3" key="1">
    <citation type="submission" date="2016-04" db="EMBL/GenBank/DDBJ databases">
        <title>Genome analyses suggest a sexual origin of heterokaryosis in a supposedly ancient asexual fungus.</title>
        <authorList>
            <person name="Ropars J."/>
            <person name="Sedzielewska K."/>
            <person name="Noel J."/>
            <person name="Charron P."/>
            <person name="Farinelli L."/>
            <person name="Marton T."/>
            <person name="Kruger M."/>
            <person name="Pelin A."/>
            <person name="Brachmann A."/>
            <person name="Corradi N."/>
        </authorList>
    </citation>
    <scope>NUCLEOTIDE SEQUENCE [LARGE SCALE GENOMIC DNA]</scope>
    <source>
        <strain evidence="2 3">A5</strain>
    </source>
</reference>
<dbReference type="GO" id="GO:0048026">
    <property type="term" value="P:positive regulation of mRNA splicing, via spliceosome"/>
    <property type="evidence" value="ECO:0007669"/>
    <property type="project" value="TreeGrafter"/>
</dbReference>
<name>A0A2N0Q4F3_9GLOM</name>
<feature type="region of interest" description="Disordered" evidence="1">
    <location>
        <begin position="79"/>
        <end position="102"/>
    </location>
</feature>
<dbReference type="GO" id="GO:0005730">
    <property type="term" value="C:nucleolus"/>
    <property type="evidence" value="ECO:0007669"/>
    <property type="project" value="TreeGrafter"/>
</dbReference>
<protein>
    <recommendedName>
        <fullName evidence="4">RRM domain-containing protein</fullName>
    </recommendedName>
</protein>
<dbReference type="InterPro" id="IPR012677">
    <property type="entry name" value="Nucleotide-bd_a/b_plait_sf"/>
</dbReference>
<dbReference type="GO" id="GO:0005686">
    <property type="term" value="C:U2 snRNP"/>
    <property type="evidence" value="ECO:0007669"/>
    <property type="project" value="TreeGrafter"/>
</dbReference>
<reference evidence="2 3" key="2">
    <citation type="submission" date="2017-09" db="EMBL/GenBank/DDBJ databases">
        <title>Extensive intraspecific genome diversity in a model arbuscular mycorrhizal fungus.</title>
        <authorList>
            <person name="Chen E.C."/>
            <person name="Morin E."/>
            <person name="Beaudet D."/>
            <person name="Noel J."/>
            <person name="Ndikumana S."/>
            <person name="Charron P."/>
            <person name="St-Onge C."/>
            <person name="Giorgi J."/>
            <person name="Grigoriev I.V."/>
            <person name="Roux C."/>
            <person name="Martin F.M."/>
            <person name="Corradi N."/>
        </authorList>
    </citation>
    <scope>NUCLEOTIDE SEQUENCE [LARGE SCALE GENOMIC DNA]</scope>
    <source>
        <strain evidence="2 3">A5</strain>
    </source>
</reference>
<dbReference type="InterPro" id="IPR035979">
    <property type="entry name" value="RBD_domain_sf"/>
</dbReference>
<dbReference type="VEuPathDB" id="FungiDB:RhiirA1_450027"/>
<dbReference type="InterPro" id="IPR052084">
    <property type="entry name" value="SF3B4_spliceosome_assoc"/>
</dbReference>
<dbReference type="PANTHER" id="PTHR48030">
    <property type="entry name" value="SPLICING FACTOR 3B SUBUNIT 4"/>
    <property type="match status" value="1"/>
</dbReference>
<organism evidence="2 3">
    <name type="scientific">Rhizophagus irregularis</name>
    <dbReference type="NCBI Taxonomy" id="588596"/>
    <lineage>
        <taxon>Eukaryota</taxon>
        <taxon>Fungi</taxon>
        <taxon>Fungi incertae sedis</taxon>
        <taxon>Mucoromycota</taxon>
        <taxon>Glomeromycotina</taxon>
        <taxon>Glomeromycetes</taxon>
        <taxon>Glomerales</taxon>
        <taxon>Glomeraceae</taxon>
        <taxon>Rhizophagus</taxon>
    </lineage>
</organism>
<dbReference type="AlphaFoldDB" id="A0A2N0Q4F3"/>
<dbReference type="VEuPathDB" id="FungiDB:FUN_017065"/>
<dbReference type="SUPFAM" id="SSF54928">
    <property type="entry name" value="RNA-binding domain, RBD"/>
    <property type="match status" value="1"/>
</dbReference>
<evidence type="ECO:0000256" key="1">
    <source>
        <dbReference type="SAM" id="MobiDB-lite"/>
    </source>
</evidence>
<dbReference type="VEuPathDB" id="FungiDB:RhiirFUN_022392"/>
<evidence type="ECO:0008006" key="4">
    <source>
        <dbReference type="Google" id="ProtNLM"/>
    </source>
</evidence>
<sequence length="200" mass="22509">MDFVSMSEEDADYAIKIMNQIKLYGKPIRATSDKKNLDVGVSLFIRNLDPGIGEKMLYDTFSAFDVICQRNLMKFNLDENPDKTAMDRSTTPKGKGERHGSAAGSNFFRIEYVRPPTVPPPMIVASGVFLFDMLFIKKTEYSKITIRSGGLLKNEKELRFVKLRDLLSLFLSEFSSALKSTDSHFLDRIGSASLNFLDPG</sequence>
<comment type="caution">
    <text evidence="2">The sequence shown here is derived from an EMBL/GenBank/DDBJ whole genome shotgun (WGS) entry which is preliminary data.</text>
</comment>
<proteinExistence type="predicted"/>
<accession>A0A2N0Q4F3</accession>
<dbReference type="EMBL" id="LLXJ01000162">
    <property type="protein sequence ID" value="PKC13918.1"/>
    <property type="molecule type" value="Genomic_DNA"/>
</dbReference>
<dbReference type="Gene3D" id="3.30.70.330">
    <property type="match status" value="2"/>
</dbReference>
<evidence type="ECO:0000313" key="3">
    <source>
        <dbReference type="Proteomes" id="UP000232722"/>
    </source>
</evidence>
<dbReference type="Proteomes" id="UP000232722">
    <property type="component" value="Unassembled WGS sequence"/>
</dbReference>
<dbReference type="GO" id="GO:0071011">
    <property type="term" value="C:precatalytic spliceosome"/>
    <property type="evidence" value="ECO:0007669"/>
    <property type="project" value="TreeGrafter"/>
</dbReference>
<dbReference type="GO" id="GO:0003723">
    <property type="term" value="F:RNA binding"/>
    <property type="evidence" value="ECO:0007669"/>
    <property type="project" value="TreeGrafter"/>
</dbReference>
<dbReference type="PANTHER" id="PTHR48030:SF3">
    <property type="entry name" value="SPLICING FACTOR 3B SUBUNIT 4"/>
    <property type="match status" value="1"/>
</dbReference>